<keyword evidence="1" id="KW-0812">Transmembrane</keyword>
<feature type="transmembrane region" description="Helical" evidence="1">
    <location>
        <begin position="28"/>
        <end position="51"/>
    </location>
</feature>
<feature type="non-terminal residue" evidence="2">
    <location>
        <position position="1"/>
    </location>
</feature>
<accession>A0A1S0TFK2</accession>
<sequence length="114" mass="13316">DSKDQLIEQLTVQFERTTETIEEELAHFIAHLKLITISIFSSVTLIMIIVIELKFKLIAFIFHFLCIKNSDHMEFIPMRIVKIPSIRHEDQNSYDQPITLSYNPIIRSLNSSNP</sequence>
<name>A0A1S0TFK2_LOALO</name>
<dbReference type="AlphaFoldDB" id="A0A1S0TFK2"/>
<dbReference type="CTD" id="9953028"/>
<proteinExistence type="predicted"/>
<dbReference type="RefSeq" id="XP_003151075.1">
    <property type="nucleotide sequence ID" value="XM_003151027.1"/>
</dbReference>
<organism evidence="2">
    <name type="scientific">Loa loa</name>
    <name type="common">Eye worm</name>
    <name type="synonym">Filaria loa</name>
    <dbReference type="NCBI Taxonomy" id="7209"/>
    <lineage>
        <taxon>Eukaryota</taxon>
        <taxon>Metazoa</taxon>
        <taxon>Ecdysozoa</taxon>
        <taxon>Nematoda</taxon>
        <taxon>Chromadorea</taxon>
        <taxon>Rhabditida</taxon>
        <taxon>Spirurina</taxon>
        <taxon>Spiruromorpha</taxon>
        <taxon>Filarioidea</taxon>
        <taxon>Onchocercidae</taxon>
        <taxon>Loa</taxon>
    </lineage>
</organism>
<dbReference type="EMBL" id="JH714194">
    <property type="protein sequence ID" value="EFO12994.1"/>
    <property type="molecule type" value="Genomic_DNA"/>
</dbReference>
<feature type="non-terminal residue" evidence="2">
    <location>
        <position position="114"/>
    </location>
</feature>
<evidence type="ECO:0000313" key="2">
    <source>
        <dbReference type="EMBL" id="EFO12994.1"/>
    </source>
</evidence>
<dbReference type="KEGG" id="loa:LOAG_15537"/>
<reference evidence="2" key="1">
    <citation type="submission" date="2012-04" db="EMBL/GenBank/DDBJ databases">
        <title>The Genome Sequence of Loa loa.</title>
        <authorList>
            <consortium name="The Broad Institute Genome Sequencing Platform"/>
            <consortium name="Broad Institute Genome Sequencing Center for Infectious Disease"/>
            <person name="Nutman T.B."/>
            <person name="Fink D.L."/>
            <person name="Russ C."/>
            <person name="Young S."/>
            <person name="Zeng Q."/>
            <person name="Gargeya S."/>
            <person name="Alvarado L."/>
            <person name="Berlin A."/>
            <person name="Chapman S.B."/>
            <person name="Chen Z."/>
            <person name="Freedman E."/>
            <person name="Gellesch M."/>
            <person name="Goldberg J."/>
            <person name="Griggs A."/>
            <person name="Gujja S."/>
            <person name="Heilman E.R."/>
            <person name="Heiman D."/>
            <person name="Howarth C."/>
            <person name="Mehta T."/>
            <person name="Neiman D."/>
            <person name="Pearson M."/>
            <person name="Roberts A."/>
            <person name="Saif S."/>
            <person name="Shea T."/>
            <person name="Shenoy N."/>
            <person name="Sisk P."/>
            <person name="Stolte C."/>
            <person name="Sykes S."/>
            <person name="White J."/>
            <person name="Yandava C."/>
            <person name="Haas B."/>
            <person name="Henn M.R."/>
            <person name="Nusbaum C."/>
            <person name="Birren B."/>
        </authorList>
    </citation>
    <scope>NUCLEOTIDE SEQUENCE [LARGE SCALE GENOMIC DNA]</scope>
</reference>
<gene>
    <name evidence="2" type="ORF">LOAG_15537</name>
</gene>
<dbReference type="OMA" id="QFERTTE"/>
<dbReference type="GeneID" id="9953028"/>
<keyword evidence="1" id="KW-1133">Transmembrane helix</keyword>
<evidence type="ECO:0000256" key="1">
    <source>
        <dbReference type="SAM" id="Phobius"/>
    </source>
</evidence>
<dbReference type="InParanoid" id="A0A1S0TFK2"/>
<protein>
    <submittedName>
        <fullName evidence="2">Uncharacterized protein</fullName>
    </submittedName>
</protein>
<keyword evidence="1" id="KW-0472">Membrane</keyword>